<keyword evidence="3" id="KW-1185">Reference proteome</keyword>
<accession>A0AAF0I421</accession>
<dbReference type="Proteomes" id="UP001218638">
    <property type="component" value="Chromosome"/>
</dbReference>
<evidence type="ECO:0000313" key="2">
    <source>
        <dbReference type="EMBL" id="WED67377.1"/>
    </source>
</evidence>
<dbReference type="Gene3D" id="3.90.550.10">
    <property type="entry name" value="Spore Coat Polysaccharide Biosynthesis Protein SpsA, Chain A"/>
    <property type="match status" value="1"/>
</dbReference>
<organism evidence="2 3">
    <name type="scientific">Synoicihabitans lomoniglobus</name>
    <dbReference type="NCBI Taxonomy" id="2909285"/>
    <lineage>
        <taxon>Bacteria</taxon>
        <taxon>Pseudomonadati</taxon>
        <taxon>Verrucomicrobiota</taxon>
        <taxon>Opitutia</taxon>
        <taxon>Opitutales</taxon>
        <taxon>Opitutaceae</taxon>
        <taxon>Synoicihabitans</taxon>
    </lineage>
</organism>
<dbReference type="PANTHER" id="PTHR48090:SF7">
    <property type="entry name" value="RFBJ PROTEIN"/>
    <property type="match status" value="1"/>
</dbReference>
<evidence type="ECO:0000313" key="3">
    <source>
        <dbReference type="Proteomes" id="UP001218638"/>
    </source>
</evidence>
<dbReference type="InterPro" id="IPR029044">
    <property type="entry name" value="Nucleotide-diphossugar_trans"/>
</dbReference>
<dbReference type="AlphaFoldDB" id="A0AAF0I421"/>
<proteinExistence type="predicted"/>
<dbReference type="InterPro" id="IPR001173">
    <property type="entry name" value="Glyco_trans_2-like"/>
</dbReference>
<dbReference type="Pfam" id="PF00535">
    <property type="entry name" value="Glycos_transf_2"/>
    <property type="match status" value="1"/>
</dbReference>
<dbReference type="EMBL" id="CP119075">
    <property type="protein sequence ID" value="WED67377.1"/>
    <property type="molecule type" value="Genomic_DNA"/>
</dbReference>
<evidence type="ECO:0000259" key="1">
    <source>
        <dbReference type="Pfam" id="PF00535"/>
    </source>
</evidence>
<protein>
    <submittedName>
        <fullName evidence="2">Glycosyltransferase family 2 protein</fullName>
    </submittedName>
</protein>
<dbReference type="CDD" id="cd04179">
    <property type="entry name" value="DPM_DPG-synthase_like"/>
    <property type="match status" value="1"/>
</dbReference>
<name>A0AAF0I421_9BACT</name>
<dbReference type="SUPFAM" id="SSF53448">
    <property type="entry name" value="Nucleotide-diphospho-sugar transferases"/>
    <property type="match status" value="1"/>
</dbReference>
<gene>
    <name evidence="2" type="ORF">PXH66_11005</name>
</gene>
<reference evidence="2" key="1">
    <citation type="submission" date="2023-03" db="EMBL/GenBank/DDBJ databases">
        <title>Lomoglobus Profundus gen. nov., sp. nov., a novel member of the phylum Verrucomicrobia, isolated from deep-marine sediment of South China Sea.</title>
        <authorList>
            <person name="Ahmad T."/>
            <person name="Ishaq S.E."/>
            <person name="Wang F."/>
        </authorList>
    </citation>
    <scope>NUCLEOTIDE SEQUENCE</scope>
    <source>
        <strain evidence="2">LMO-M01</strain>
    </source>
</reference>
<sequence length="234" mass="26902">MISSELAIVIPVYNESANIVALLQEWREVLDPLDIDYRILAFNDGSRDDTGRILDEATNTLDRLEVVHKPNTGHGRTCRFGYDRAVSLGFAWILQIDSDGQCDPAYFKEIWNKRVSADCVFGLRVTRDDGWRRALISRLLRFSTFILTGRDLRDANVPYRLMRADVLQRALKRVPANFDIQNVALTLALKRERFVTWSYVPIRFRDRQGGTNSINVAKILKMGWDMLASLHRVS</sequence>
<dbReference type="RefSeq" id="WP_330931531.1">
    <property type="nucleotide sequence ID" value="NZ_CP119075.1"/>
</dbReference>
<feature type="domain" description="Glycosyltransferase 2-like" evidence="1">
    <location>
        <begin position="8"/>
        <end position="168"/>
    </location>
</feature>
<dbReference type="PANTHER" id="PTHR48090">
    <property type="entry name" value="UNDECAPRENYL-PHOSPHATE 4-DEOXY-4-FORMAMIDO-L-ARABINOSE TRANSFERASE-RELATED"/>
    <property type="match status" value="1"/>
</dbReference>
<dbReference type="InterPro" id="IPR050256">
    <property type="entry name" value="Glycosyltransferase_2"/>
</dbReference>
<dbReference type="KEGG" id="slom:PXH66_11005"/>